<dbReference type="AlphaFoldDB" id="A0A382VTA2"/>
<reference evidence="1" key="1">
    <citation type="submission" date="2018-05" db="EMBL/GenBank/DDBJ databases">
        <authorList>
            <person name="Lanie J.A."/>
            <person name="Ng W.-L."/>
            <person name="Kazmierczak K.M."/>
            <person name="Andrzejewski T.M."/>
            <person name="Davidsen T.M."/>
            <person name="Wayne K.J."/>
            <person name="Tettelin H."/>
            <person name="Glass J.I."/>
            <person name="Rusch D."/>
            <person name="Podicherti R."/>
            <person name="Tsui H.-C.T."/>
            <person name="Winkler M.E."/>
        </authorList>
    </citation>
    <scope>NUCLEOTIDE SEQUENCE</scope>
</reference>
<feature type="non-terminal residue" evidence="1">
    <location>
        <position position="109"/>
    </location>
</feature>
<evidence type="ECO:0000313" key="1">
    <source>
        <dbReference type="EMBL" id="SVD49737.1"/>
    </source>
</evidence>
<dbReference type="EMBL" id="UINC01154445">
    <property type="protein sequence ID" value="SVD49737.1"/>
    <property type="molecule type" value="Genomic_DNA"/>
</dbReference>
<sequence>MMTLLIAAAGSRHAVSSHTADSGSPSCQADHMAVTAIGDIPQRESCARICPGQLPRSAIVAKRLGRHGPTKPSDIGITIVTCLNKAQRSVRRDLHRIQERITHIACHVS</sequence>
<name>A0A382VTA2_9ZZZZ</name>
<gene>
    <name evidence="1" type="ORF">METZ01_LOCUS402591</name>
</gene>
<organism evidence="1">
    <name type="scientific">marine metagenome</name>
    <dbReference type="NCBI Taxonomy" id="408172"/>
    <lineage>
        <taxon>unclassified sequences</taxon>
        <taxon>metagenomes</taxon>
        <taxon>ecological metagenomes</taxon>
    </lineage>
</organism>
<accession>A0A382VTA2</accession>
<protein>
    <submittedName>
        <fullName evidence="1">Uncharacterized protein</fullName>
    </submittedName>
</protein>
<proteinExistence type="predicted"/>